<evidence type="ECO:0000256" key="4">
    <source>
        <dbReference type="ARBA" id="ARBA00022989"/>
    </source>
</evidence>
<dbReference type="PRINTS" id="PR01840">
    <property type="entry name" value="TATCFAMILY"/>
</dbReference>
<evidence type="ECO:0000313" key="7">
    <source>
        <dbReference type="EMBL" id="QIC54969.1"/>
    </source>
</evidence>
<keyword evidence="3 6" id="KW-0812">Transmembrane</keyword>
<evidence type="ECO:0000256" key="5">
    <source>
        <dbReference type="ARBA" id="ARBA00023136"/>
    </source>
</evidence>
<dbReference type="PANTHER" id="PTHR30371:SF0">
    <property type="entry name" value="SEC-INDEPENDENT PROTEIN TRANSLOCASE PROTEIN TATC, CHLOROPLASTIC-RELATED"/>
    <property type="match status" value="1"/>
</dbReference>
<dbReference type="EMBL" id="MK292549">
    <property type="protein sequence ID" value="QIC54969.1"/>
    <property type="molecule type" value="Genomic_DNA"/>
</dbReference>
<feature type="transmembrane region" description="Helical" evidence="6">
    <location>
        <begin position="67"/>
        <end position="91"/>
    </location>
</feature>
<dbReference type="GO" id="GO:0043953">
    <property type="term" value="P:protein transport by the Tat complex"/>
    <property type="evidence" value="ECO:0007669"/>
    <property type="project" value="TreeGrafter"/>
</dbReference>
<dbReference type="AlphaFoldDB" id="A0A6C0X6P9"/>
<feature type="transmembrane region" description="Helical" evidence="6">
    <location>
        <begin position="24"/>
        <end position="47"/>
    </location>
</feature>
<feature type="transmembrane region" description="Helical" evidence="6">
    <location>
        <begin position="111"/>
        <end position="136"/>
    </location>
</feature>
<dbReference type="GO" id="GO:0065002">
    <property type="term" value="P:intracellular protein transmembrane transport"/>
    <property type="evidence" value="ECO:0007669"/>
    <property type="project" value="TreeGrafter"/>
</dbReference>
<comment type="similarity">
    <text evidence="2">Belongs to the TatC family.</text>
</comment>
<keyword evidence="7" id="KW-0496">Mitochondrion</keyword>
<reference evidence="7" key="1">
    <citation type="submission" date="2018-12" db="EMBL/GenBank/DDBJ databases">
        <authorList>
            <person name="hu s."/>
            <person name="Xu Y."/>
            <person name="Xu B."/>
            <person name="Li F."/>
        </authorList>
    </citation>
    <scope>NUCLEOTIDE SEQUENCE</scope>
</reference>
<keyword evidence="4 6" id="KW-1133">Transmembrane helix</keyword>
<sequence length="256" mass="30180">MIILNASMHWYELKIRFMYFSNSILFSVFCFFFNGDLVLFFFVKIFLIENIKKIFIFTSLSEGLFSYMFISVFCSVCVTVPLFVYLMFNFYKHGFFKKEKDICIVFIKNSIILSSSSFLITYYYFFPVCIKFFLSFEQANNSFSFQLYMQPKIFDYLLLNVSFFIGFLLLFQLPVILSILINCNFIPLPFFCKNRRILILGCFIVGCAFSPPDVFSQVVVAIPLWSCIESIIFYNFIVKHYNKIIKNKKGGSDGKR</sequence>
<dbReference type="InterPro" id="IPR002033">
    <property type="entry name" value="TatC"/>
</dbReference>
<dbReference type="PANTHER" id="PTHR30371">
    <property type="entry name" value="SEC-INDEPENDENT PROTEIN TRANSLOCASE PROTEIN TATC"/>
    <property type="match status" value="1"/>
</dbReference>
<gene>
    <name evidence="7" type="primary">tatC</name>
</gene>
<proteinExistence type="inferred from homology"/>
<dbReference type="Pfam" id="PF00902">
    <property type="entry name" value="TatC"/>
    <property type="match status" value="1"/>
</dbReference>
<dbReference type="GO" id="GO:0009977">
    <property type="term" value="F:proton motive force dependent protein transmembrane transporter activity"/>
    <property type="evidence" value="ECO:0007669"/>
    <property type="project" value="TreeGrafter"/>
</dbReference>
<accession>A0A6C0X6P9</accession>
<organism evidence="7">
    <name type="scientific">Baffinella frigidus</name>
    <dbReference type="NCBI Taxonomy" id="2571260"/>
    <lineage>
        <taxon>Eukaryota</taxon>
        <taxon>Cryptophyceae</taxon>
        <taxon>Cryptomonadales</taxon>
        <taxon>Baffinellaceae</taxon>
        <taxon>Baffinella</taxon>
    </lineage>
</organism>
<comment type="subcellular location">
    <subcellularLocation>
        <location evidence="1">Membrane</location>
        <topology evidence="1">Multi-pass membrane protein</topology>
    </subcellularLocation>
</comment>
<protein>
    <submittedName>
        <fullName evidence="7">Twin-arginine translocase subunit TatC</fullName>
    </submittedName>
</protein>
<dbReference type="GO" id="GO:0033281">
    <property type="term" value="C:TAT protein transport complex"/>
    <property type="evidence" value="ECO:0007669"/>
    <property type="project" value="TreeGrafter"/>
</dbReference>
<evidence type="ECO:0000256" key="6">
    <source>
        <dbReference type="SAM" id="Phobius"/>
    </source>
</evidence>
<name>A0A6C0X6P9_9CRYP</name>
<feature type="transmembrane region" description="Helical" evidence="6">
    <location>
        <begin position="218"/>
        <end position="238"/>
    </location>
</feature>
<geneLocation type="mitochondrion" evidence="7"/>
<reference evidence="7" key="2">
    <citation type="journal article" date="2019" name="Mitochondrial DNA Part B Resour">
        <title>The complete mitochondrial genome of a marine microalgae Cryptophyceae sp. CCMP2293.</title>
        <authorList>
            <person name="Hu S."/>
            <person name="Xu Y."/>
            <person name="Xu B."/>
            <person name="Li F."/>
        </authorList>
    </citation>
    <scope>NUCLEOTIDE SEQUENCE</scope>
</reference>
<feature type="transmembrane region" description="Helical" evidence="6">
    <location>
        <begin position="156"/>
        <end position="183"/>
    </location>
</feature>
<evidence type="ECO:0000256" key="3">
    <source>
        <dbReference type="ARBA" id="ARBA00022692"/>
    </source>
</evidence>
<evidence type="ECO:0000256" key="2">
    <source>
        <dbReference type="ARBA" id="ARBA00008882"/>
    </source>
</evidence>
<evidence type="ECO:0000256" key="1">
    <source>
        <dbReference type="ARBA" id="ARBA00004141"/>
    </source>
</evidence>
<keyword evidence="5 6" id="KW-0472">Membrane</keyword>
<feature type="transmembrane region" description="Helical" evidence="6">
    <location>
        <begin position="195"/>
        <end position="212"/>
    </location>
</feature>